<proteinExistence type="predicted"/>
<feature type="region of interest" description="Disordered" evidence="1">
    <location>
        <begin position="42"/>
        <end position="80"/>
    </location>
</feature>
<keyword evidence="3" id="KW-1185">Reference proteome</keyword>
<gene>
    <name evidence="2" type="ORF">E2C01_076282</name>
</gene>
<evidence type="ECO:0000256" key="1">
    <source>
        <dbReference type="SAM" id="MobiDB-lite"/>
    </source>
</evidence>
<dbReference type="AlphaFoldDB" id="A0A5B7IN75"/>
<reference evidence="2 3" key="1">
    <citation type="submission" date="2019-05" db="EMBL/GenBank/DDBJ databases">
        <title>Another draft genome of Portunus trituberculatus and its Hox gene families provides insights of decapod evolution.</title>
        <authorList>
            <person name="Jeong J.-H."/>
            <person name="Song I."/>
            <person name="Kim S."/>
            <person name="Choi T."/>
            <person name="Kim D."/>
            <person name="Ryu S."/>
            <person name="Kim W."/>
        </authorList>
    </citation>
    <scope>NUCLEOTIDE SEQUENCE [LARGE SCALE GENOMIC DNA]</scope>
    <source>
        <tissue evidence="2">Muscle</tissue>
    </source>
</reference>
<name>A0A5B7IN75_PORTR</name>
<feature type="compositionally biased region" description="Polar residues" evidence="1">
    <location>
        <begin position="70"/>
        <end position="80"/>
    </location>
</feature>
<sequence length="80" mass="8877">MNVSEYASTCHCEQTLLEVIRVFKACIAWQGFTLHTQPVRGKHWGYKTTSTSSTTSTTTSTTSTQPQPPQDKTATPSRQL</sequence>
<dbReference type="EMBL" id="VSRR010057582">
    <property type="protein sequence ID" value="MPC81654.1"/>
    <property type="molecule type" value="Genomic_DNA"/>
</dbReference>
<organism evidence="2 3">
    <name type="scientific">Portunus trituberculatus</name>
    <name type="common">Swimming crab</name>
    <name type="synonym">Neptunus trituberculatus</name>
    <dbReference type="NCBI Taxonomy" id="210409"/>
    <lineage>
        <taxon>Eukaryota</taxon>
        <taxon>Metazoa</taxon>
        <taxon>Ecdysozoa</taxon>
        <taxon>Arthropoda</taxon>
        <taxon>Crustacea</taxon>
        <taxon>Multicrustacea</taxon>
        <taxon>Malacostraca</taxon>
        <taxon>Eumalacostraca</taxon>
        <taxon>Eucarida</taxon>
        <taxon>Decapoda</taxon>
        <taxon>Pleocyemata</taxon>
        <taxon>Brachyura</taxon>
        <taxon>Eubrachyura</taxon>
        <taxon>Portunoidea</taxon>
        <taxon>Portunidae</taxon>
        <taxon>Portuninae</taxon>
        <taxon>Portunus</taxon>
    </lineage>
</organism>
<comment type="caution">
    <text evidence="2">The sequence shown here is derived from an EMBL/GenBank/DDBJ whole genome shotgun (WGS) entry which is preliminary data.</text>
</comment>
<dbReference type="Proteomes" id="UP000324222">
    <property type="component" value="Unassembled WGS sequence"/>
</dbReference>
<accession>A0A5B7IN75</accession>
<evidence type="ECO:0000313" key="3">
    <source>
        <dbReference type="Proteomes" id="UP000324222"/>
    </source>
</evidence>
<protein>
    <submittedName>
        <fullName evidence="2">Uncharacterized protein</fullName>
    </submittedName>
</protein>
<feature type="compositionally biased region" description="Low complexity" evidence="1">
    <location>
        <begin position="48"/>
        <end position="64"/>
    </location>
</feature>
<evidence type="ECO:0000313" key="2">
    <source>
        <dbReference type="EMBL" id="MPC81654.1"/>
    </source>
</evidence>